<dbReference type="PANTHER" id="PTHR38705:SF1">
    <property type="entry name" value="PROTEIN RDS1"/>
    <property type="match status" value="1"/>
</dbReference>
<dbReference type="EMBL" id="ML213524">
    <property type="protein sequence ID" value="TFK47461.1"/>
    <property type="molecule type" value="Genomic_DNA"/>
</dbReference>
<dbReference type="STRING" id="5364.A0A5C3N144"/>
<dbReference type="SUPFAM" id="SSF47240">
    <property type="entry name" value="Ferritin-like"/>
    <property type="match status" value="1"/>
</dbReference>
<dbReference type="Pfam" id="PF13668">
    <property type="entry name" value="Ferritin_2"/>
    <property type="match status" value="1"/>
</dbReference>
<dbReference type="InterPro" id="IPR009078">
    <property type="entry name" value="Ferritin-like_SF"/>
</dbReference>
<evidence type="ECO:0000313" key="2">
    <source>
        <dbReference type="EMBL" id="TFK47461.1"/>
    </source>
</evidence>
<keyword evidence="1" id="KW-0732">Signal</keyword>
<evidence type="ECO:0008006" key="4">
    <source>
        <dbReference type="Google" id="ProtNLM"/>
    </source>
</evidence>
<reference evidence="2 3" key="1">
    <citation type="journal article" date="2019" name="Nat. Ecol. Evol.">
        <title>Megaphylogeny resolves global patterns of mushroom evolution.</title>
        <authorList>
            <person name="Varga T."/>
            <person name="Krizsan K."/>
            <person name="Foldi C."/>
            <person name="Dima B."/>
            <person name="Sanchez-Garcia M."/>
            <person name="Sanchez-Ramirez S."/>
            <person name="Szollosi G.J."/>
            <person name="Szarkandi J.G."/>
            <person name="Papp V."/>
            <person name="Albert L."/>
            <person name="Andreopoulos W."/>
            <person name="Angelini C."/>
            <person name="Antonin V."/>
            <person name="Barry K.W."/>
            <person name="Bougher N.L."/>
            <person name="Buchanan P."/>
            <person name="Buyck B."/>
            <person name="Bense V."/>
            <person name="Catcheside P."/>
            <person name="Chovatia M."/>
            <person name="Cooper J."/>
            <person name="Damon W."/>
            <person name="Desjardin D."/>
            <person name="Finy P."/>
            <person name="Geml J."/>
            <person name="Haridas S."/>
            <person name="Hughes K."/>
            <person name="Justo A."/>
            <person name="Karasinski D."/>
            <person name="Kautmanova I."/>
            <person name="Kiss B."/>
            <person name="Kocsube S."/>
            <person name="Kotiranta H."/>
            <person name="LaButti K.M."/>
            <person name="Lechner B.E."/>
            <person name="Liimatainen K."/>
            <person name="Lipzen A."/>
            <person name="Lukacs Z."/>
            <person name="Mihaltcheva S."/>
            <person name="Morgado L.N."/>
            <person name="Niskanen T."/>
            <person name="Noordeloos M.E."/>
            <person name="Ohm R.A."/>
            <person name="Ortiz-Santana B."/>
            <person name="Ovrebo C."/>
            <person name="Racz N."/>
            <person name="Riley R."/>
            <person name="Savchenko A."/>
            <person name="Shiryaev A."/>
            <person name="Soop K."/>
            <person name="Spirin V."/>
            <person name="Szebenyi C."/>
            <person name="Tomsovsky M."/>
            <person name="Tulloss R.E."/>
            <person name="Uehling J."/>
            <person name="Grigoriev I.V."/>
            <person name="Vagvolgyi C."/>
            <person name="Papp T."/>
            <person name="Martin F.M."/>
            <person name="Miettinen O."/>
            <person name="Hibbett D.S."/>
            <person name="Nagy L.G."/>
        </authorList>
    </citation>
    <scope>NUCLEOTIDE SEQUENCE [LARGE SCALE GENOMIC DNA]</scope>
    <source>
        <strain evidence="2 3">OMC1185</strain>
    </source>
</reference>
<gene>
    <name evidence="2" type="ORF">OE88DRAFT_1686457</name>
</gene>
<name>A0A5C3N144_9AGAM</name>
<sequence>MLSLASVIVGLVGAASVLGAPVKRATQNITDVSVLQYALTLEHIENAFYISGLTKYDDKAFLDAGFPAWVRGRIQQVGDHETDHVAFLTAALEANGAIAPQACNYSYPYTDVTSFVTMSASIEGVGTAAYLGSAHYLTSKTNVNAAGSILATEARQAAWLASAANKGSPWDTEFQTPLDPSGVYSIASQFIVDGSCPSTNPPLFVKPFPAATVTPATPTPGSQITVSIPTGYAGPSNSSTPLYMAYYSGLNIYSSEIAENGTSTIPEGLVGVVFAAVVCEEPSTVNPPTDDTTLSGLVNWDFGVPSNARQIFNTTIPPYN</sequence>
<dbReference type="AlphaFoldDB" id="A0A5C3N144"/>
<evidence type="ECO:0000256" key="1">
    <source>
        <dbReference type="SAM" id="SignalP"/>
    </source>
</evidence>
<keyword evidence="3" id="KW-1185">Reference proteome</keyword>
<dbReference type="PANTHER" id="PTHR38705">
    <property type="entry name" value="PROTEIN RDS1"/>
    <property type="match status" value="1"/>
</dbReference>
<accession>A0A5C3N144</accession>
<organism evidence="2 3">
    <name type="scientific">Heliocybe sulcata</name>
    <dbReference type="NCBI Taxonomy" id="5364"/>
    <lineage>
        <taxon>Eukaryota</taxon>
        <taxon>Fungi</taxon>
        <taxon>Dikarya</taxon>
        <taxon>Basidiomycota</taxon>
        <taxon>Agaricomycotina</taxon>
        <taxon>Agaricomycetes</taxon>
        <taxon>Gloeophyllales</taxon>
        <taxon>Gloeophyllaceae</taxon>
        <taxon>Heliocybe</taxon>
    </lineage>
</organism>
<feature type="signal peptide" evidence="1">
    <location>
        <begin position="1"/>
        <end position="19"/>
    </location>
</feature>
<evidence type="ECO:0000313" key="3">
    <source>
        <dbReference type="Proteomes" id="UP000305948"/>
    </source>
</evidence>
<feature type="chain" id="PRO_5022903795" description="Ferritin-like domain-containing protein" evidence="1">
    <location>
        <begin position="20"/>
        <end position="320"/>
    </location>
</feature>
<proteinExistence type="predicted"/>
<dbReference type="OrthoDB" id="1001765at2759"/>
<dbReference type="Proteomes" id="UP000305948">
    <property type="component" value="Unassembled WGS sequence"/>
</dbReference>
<protein>
    <recommendedName>
        <fullName evidence="4">Ferritin-like domain-containing protein</fullName>
    </recommendedName>
</protein>
<dbReference type="InterPro" id="IPR039254">
    <property type="entry name" value="Rds1"/>
</dbReference>